<reference evidence="2" key="1">
    <citation type="journal article" date="2021" name="Proc. Natl. Acad. Sci. U.S.A.">
        <title>A Catalog of Tens of Thousands of Viruses from Human Metagenomes Reveals Hidden Associations with Chronic Diseases.</title>
        <authorList>
            <person name="Tisza M.J."/>
            <person name="Buck C.B."/>
        </authorList>
    </citation>
    <scope>NUCLEOTIDE SEQUENCE</scope>
    <source>
        <strain evidence="2">CtJLm32</strain>
    </source>
</reference>
<name>A0A8S5UE61_9CAUD</name>
<organism evidence="2">
    <name type="scientific">Siphoviridae sp. ctJLm32</name>
    <dbReference type="NCBI Taxonomy" id="2825431"/>
    <lineage>
        <taxon>Viruses</taxon>
        <taxon>Duplodnaviria</taxon>
        <taxon>Heunggongvirae</taxon>
        <taxon>Uroviricota</taxon>
        <taxon>Caudoviricetes</taxon>
    </lineage>
</organism>
<dbReference type="Gene3D" id="3.30.420.280">
    <property type="match status" value="1"/>
</dbReference>
<dbReference type="PANTHER" id="PTHR39184:SF1">
    <property type="entry name" value="PBSX PHAGE TERMINASE LARGE SUBUNIT"/>
    <property type="match status" value="1"/>
</dbReference>
<dbReference type="InterPro" id="IPR035412">
    <property type="entry name" value="Terminase_L_N"/>
</dbReference>
<dbReference type="InterPro" id="IPR052380">
    <property type="entry name" value="Viral_DNA_packaging_terminase"/>
</dbReference>
<accession>A0A8S5UE61</accession>
<dbReference type="InterPro" id="IPR006437">
    <property type="entry name" value="Phage_terminase_lsu"/>
</dbReference>
<proteinExistence type="predicted"/>
<dbReference type="InterPro" id="IPR027417">
    <property type="entry name" value="P-loop_NTPase"/>
</dbReference>
<dbReference type="NCBIfam" id="TIGR01547">
    <property type="entry name" value="phage_term_2"/>
    <property type="match status" value="1"/>
</dbReference>
<evidence type="ECO:0000259" key="1">
    <source>
        <dbReference type="Pfam" id="PF04466"/>
    </source>
</evidence>
<dbReference type="Pfam" id="PF04466">
    <property type="entry name" value="Terminase_3"/>
    <property type="match status" value="1"/>
</dbReference>
<evidence type="ECO:0000313" key="2">
    <source>
        <dbReference type="EMBL" id="DAF92761.1"/>
    </source>
</evidence>
<protein>
    <submittedName>
        <fullName evidence="2">Terminase large subunit</fullName>
    </submittedName>
</protein>
<dbReference type="EMBL" id="BK016072">
    <property type="protein sequence ID" value="DAF92761.1"/>
    <property type="molecule type" value="Genomic_DNA"/>
</dbReference>
<dbReference type="Gene3D" id="3.40.50.300">
    <property type="entry name" value="P-loop containing nucleotide triphosphate hydrolases"/>
    <property type="match status" value="1"/>
</dbReference>
<feature type="domain" description="Phage terminase large subunit N-terminal" evidence="1">
    <location>
        <begin position="34"/>
        <end position="242"/>
    </location>
</feature>
<sequence length="428" mass="49873">MLICHLIYQLITVMAMKIKLQANKSFKEVDRCTKRYIVMKGSAGSGKSVDTAQNYILRLMHDKGRNLLCVRKVDVTNRDSTFAELQSAVFKLFGDRYSNYWYINESAMKMRCKSNGNEIIFRGVKDDGQREKLKSITFKRGKLTDVWIEEATELTQADFEIIDDRLRGELPPGLFYQIRMTFNPVSATHWIKAVFFDRVDEDVLTHSSTYLTNRFIDAAYHRRMLRRKEVDPEGYRVYGLGEWGETAGLILHNWEVEEVSQNYEDYDDVAVGQDFGFNHANAIYIYGYKDGDIYVLKGLYGYEKDTSEWIAEAGEIPKDKVMWCDSAEPDRIKTWRTAGWRARPVNKEANSVKAQIDWIKGRHVHIHPSCTNFIKEIEQWKWKYDDVRNMYLDEPVPFFDDAMASMRYGIEGWRKPKAHLNTGLKGGL</sequence>
<dbReference type="PANTHER" id="PTHR39184">
    <property type="match status" value="1"/>
</dbReference>